<dbReference type="Proteomes" id="UP001205998">
    <property type="component" value="Unassembled WGS sequence"/>
</dbReference>
<feature type="signal peptide" evidence="1">
    <location>
        <begin position="1"/>
        <end position="19"/>
    </location>
</feature>
<evidence type="ECO:0000313" key="3">
    <source>
        <dbReference type="Proteomes" id="UP001205998"/>
    </source>
</evidence>
<protein>
    <submittedName>
        <fullName evidence="2">Uncharacterized protein</fullName>
    </submittedName>
</protein>
<gene>
    <name evidence="2" type="ORF">C0J50_3153</name>
</gene>
<keyword evidence="1" id="KW-0732">Signal</keyword>
<reference evidence="2" key="1">
    <citation type="submission" date="2018-07" db="EMBL/GenBank/DDBJ databases">
        <title>Comparative genomics of catfishes provides insights into carnivory and benthic adaptation.</title>
        <authorList>
            <person name="Zhang Y."/>
            <person name="Wang D."/>
            <person name="Peng Z."/>
            <person name="Zheng S."/>
            <person name="Shao F."/>
            <person name="Tao W."/>
        </authorList>
    </citation>
    <scope>NUCLEOTIDE SEQUENCE</scope>
    <source>
        <strain evidence="2">Chongqing</strain>
    </source>
</reference>
<organism evidence="2 3">
    <name type="scientific">Silurus asotus</name>
    <name type="common">Amur catfish</name>
    <name type="synonym">Parasilurus asotus</name>
    <dbReference type="NCBI Taxonomy" id="30991"/>
    <lineage>
        <taxon>Eukaryota</taxon>
        <taxon>Metazoa</taxon>
        <taxon>Chordata</taxon>
        <taxon>Craniata</taxon>
        <taxon>Vertebrata</taxon>
        <taxon>Euteleostomi</taxon>
        <taxon>Actinopterygii</taxon>
        <taxon>Neopterygii</taxon>
        <taxon>Teleostei</taxon>
        <taxon>Ostariophysi</taxon>
        <taxon>Siluriformes</taxon>
        <taxon>Siluridae</taxon>
        <taxon>Silurus</taxon>
    </lineage>
</organism>
<dbReference type="AlphaFoldDB" id="A0AAD5B4R0"/>
<dbReference type="EMBL" id="MU548165">
    <property type="protein sequence ID" value="KAI5627887.1"/>
    <property type="molecule type" value="Genomic_DNA"/>
</dbReference>
<proteinExistence type="predicted"/>
<comment type="caution">
    <text evidence="2">The sequence shown here is derived from an EMBL/GenBank/DDBJ whole genome shotgun (WGS) entry which is preliminary data.</text>
</comment>
<keyword evidence="3" id="KW-1185">Reference proteome</keyword>
<evidence type="ECO:0000313" key="2">
    <source>
        <dbReference type="EMBL" id="KAI5627887.1"/>
    </source>
</evidence>
<feature type="chain" id="PRO_5042142537" evidence="1">
    <location>
        <begin position="20"/>
        <end position="165"/>
    </location>
</feature>
<name>A0AAD5B4R0_SILAS</name>
<evidence type="ECO:0000256" key="1">
    <source>
        <dbReference type="SAM" id="SignalP"/>
    </source>
</evidence>
<accession>A0AAD5B4R0</accession>
<sequence>MDAMLKVLVLAALILLVSAQTFNNYNSLPDVLKRHIDKILIKANQDFGRGHHIVFDSIIGKPMTRQSNLYVNVLLKVTTCIKTSKNAYEHRDECDTRKDNTPLIDCLVCKTYNEKELVDCGRKINVSKGKRSEIRNSCRPYRIGGSNLLGLKSEDRRKIECLGCI</sequence>